<accession>A0AAN9C935</accession>
<keyword evidence="2 5" id="KW-0863">Zinc-finger</keyword>
<dbReference type="Proteomes" id="UP001364617">
    <property type="component" value="Unassembled WGS sequence"/>
</dbReference>
<dbReference type="InterPro" id="IPR027805">
    <property type="entry name" value="Transposase_HTH_dom"/>
</dbReference>
<dbReference type="EMBL" id="JAYKXH010000022">
    <property type="protein sequence ID" value="KAK7127968.1"/>
    <property type="molecule type" value="Genomic_DNA"/>
</dbReference>
<dbReference type="PANTHER" id="PTHR23080">
    <property type="entry name" value="THAP DOMAIN PROTEIN"/>
    <property type="match status" value="1"/>
</dbReference>
<dbReference type="SMART" id="SM00980">
    <property type="entry name" value="THAP"/>
    <property type="match status" value="1"/>
</dbReference>
<keyword evidence="1" id="KW-0479">Metal-binding</keyword>
<evidence type="ECO:0000256" key="3">
    <source>
        <dbReference type="ARBA" id="ARBA00022833"/>
    </source>
</evidence>
<protein>
    <recommendedName>
        <fullName evidence="6">THAP-type domain-containing protein</fullName>
    </recommendedName>
</protein>
<gene>
    <name evidence="7" type="ORF">R3I93_020524</name>
</gene>
<sequence>MGKSCSAIDCKNRFNKKSNLSFYRLPKAKEKRTKWIAALCRNNWNPGSETWICSCHFVSGKKSDDPLHPDYVPSLFSFTPTADRIRAVNNLERYQRFREVSVKRFVSANTSKELAATALMNLHQSSALKEELQTVEIQDTEVQTVEVQGTEVQTVEVQGTEVQTDETHRDISSLHEQIKSLNTECQLLREKVYGLESDLKLHSLDPSHFDDNKMKNFTGLPNLQTFMLLFSSVSSVVPISAKQSLKPTQELLLTLMKLHLKLSEEFLGQLFRIHQSTVSRILRRWIHVHGAFNSLM</sequence>
<organism evidence="7 8">
    <name type="scientific">Phoxinus phoxinus</name>
    <name type="common">Eurasian minnow</name>
    <dbReference type="NCBI Taxonomy" id="58324"/>
    <lineage>
        <taxon>Eukaryota</taxon>
        <taxon>Metazoa</taxon>
        <taxon>Chordata</taxon>
        <taxon>Craniata</taxon>
        <taxon>Vertebrata</taxon>
        <taxon>Euteleostomi</taxon>
        <taxon>Actinopterygii</taxon>
        <taxon>Neopterygii</taxon>
        <taxon>Teleostei</taxon>
        <taxon>Ostariophysi</taxon>
        <taxon>Cypriniformes</taxon>
        <taxon>Leuciscidae</taxon>
        <taxon>Phoxininae</taxon>
        <taxon>Phoxinus</taxon>
    </lineage>
</organism>
<dbReference type="SUPFAM" id="SSF57716">
    <property type="entry name" value="Glucocorticoid receptor-like (DNA-binding domain)"/>
    <property type="match status" value="1"/>
</dbReference>
<evidence type="ECO:0000313" key="8">
    <source>
        <dbReference type="Proteomes" id="UP001364617"/>
    </source>
</evidence>
<keyword evidence="4 5" id="KW-0238">DNA-binding</keyword>
<dbReference type="PROSITE" id="PS50950">
    <property type="entry name" value="ZF_THAP"/>
    <property type="match status" value="1"/>
</dbReference>
<evidence type="ECO:0000256" key="1">
    <source>
        <dbReference type="ARBA" id="ARBA00022723"/>
    </source>
</evidence>
<keyword evidence="3" id="KW-0862">Zinc</keyword>
<feature type="domain" description="THAP-type" evidence="6">
    <location>
        <begin position="1"/>
        <end position="76"/>
    </location>
</feature>
<name>A0AAN9C935_9TELE</name>
<evidence type="ECO:0000256" key="2">
    <source>
        <dbReference type="ARBA" id="ARBA00022771"/>
    </source>
</evidence>
<dbReference type="AlphaFoldDB" id="A0AAN9C935"/>
<dbReference type="Pfam" id="PF13613">
    <property type="entry name" value="HTH_Tnp_4"/>
    <property type="match status" value="1"/>
</dbReference>
<evidence type="ECO:0000313" key="7">
    <source>
        <dbReference type="EMBL" id="KAK7127968.1"/>
    </source>
</evidence>
<keyword evidence="8" id="KW-1185">Reference proteome</keyword>
<evidence type="ECO:0000256" key="5">
    <source>
        <dbReference type="PROSITE-ProRule" id="PRU00309"/>
    </source>
</evidence>
<dbReference type="GO" id="GO:0008270">
    <property type="term" value="F:zinc ion binding"/>
    <property type="evidence" value="ECO:0007669"/>
    <property type="project" value="UniProtKB-KW"/>
</dbReference>
<evidence type="ECO:0000259" key="6">
    <source>
        <dbReference type="PROSITE" id="PS50950"/>
    </source>
</evidence>
<evidence type="ECO:0000256" key="4">
    <source>
        <dbReference type="ARBA" id="ARBA00023125"/>
    </source>
</evidence>
<dbReference type="Pfam" id="PF05485">
    <property type="entry name" value="THAP"/>
    <property type="match status" value="1"/>
</dbReference>
<dbReference type="GO" id="GO:0003677">
    <property type="term" value="F:DNA binding"/>
    <property type="evidence" value="ECO:0007669"/>
    <property type="project" value="UniProtKB-UniRule"/>
</dbReference>
<dbReference type="InterPro" id="IPR006612">
    <property type="entry name" value="THAP_Znf"/>
</dbReference>
<reference evidence="7 8" key="1">
    <citation type="submission" date="2024-02" db="EMBL/GenBank/DDBJ databases">
        <title>Chromosome-level genome assembly of the Eurasian Minnow (Phoxinus phoxinus).</title>
        <authorList>
            <person name="Oriowo T.O."/>
            <person name="Martin S."/>
            <person name="Stange M."/>
            <person name="Chrysostomakis Y."/>
            <person name="Brown T."/>
            <person name="Winkler S."/>
            <person name="Kukowka S."/>
            <person name="Myers E.W."/>
            <person name="Bohne A."/>
        </authorList>
    </citation>
    <scope>NUCLEOTIDE SEQUENCE [LARGE SCALE GENOMIC DNA]</scope>
    <source>
        <strain evidence="7">ZFMK-TIS-60720</strain>
        <tissue evidence="7">Whole Organism</tissue>
    </source>
</reference>
<proteinExistence type="predicted"/>
<comment type="caution">
    <text evidence="7">The sequence shown here is derived from an EMBL/GenBank/DDBJ whole genome shotgun (WGS) entry which is preliminary data.</text>
</comment>